<dbReference type="Gene3D" id="3.40.91.30">
    <property type="match status" value="1"/>
</dbReference>
<name>A0A520KFD1_9CREN</name>
<dbReference type="EMBL" id="RXIH01000035">
    <property type="protein sequence ID" value="RZN55809.1"/>
    <property type="molecule type" value="Genomic_DNA"/>
</dbReference>
<evidence type="ECO:0000313" key="3">
    <source>
        <dbReference type="EMBL" id="TDA38154.1"/>
    </source>
</evidence>
<sequence>MQINLIKYCIKKNVLPAEFLIVIRWKDNIRPKYSKLDKSDIITAKEIIKIYNESIGKKKSEIREKISEIEDVYGSYKFVRGLAILIERRCKFTSKSSFDPIKIRHLVFSEAVKRGFPKNEEERRKIIEEISKQFNISIEELEENLYSDLDSEMILQSSPEINPIELLKSYNLSLTQTLLFYSTEMKFTVCRNWKNIFRAIKFYGLMHMISKINDEIWIRLDGPISLFKLTRRYGTSLAKIIPEIIKGSPWKIEAKILKSDKIFLFKIDSEKFGWIFPEISIEESYDSKIEKEFVNQFKSLNTPWKVERELEPIDVGNFVFIPDFTFKLGEEKILMEIVGFWTKDYLKRKIEKIQYVRDIPFIIAINEELACEKITHIKATNPNIYLIYYKEKIPIKEVLDILEKYAKKEIKKEAEKLKINLIDLKEDIINIEDLSAKFNVSSEVIIESCKNSKTHIPIGNTLIKLSILDKIKEKLEIIFENNNEVPLQEIIKIFNSYNIKNAIGVLNYLGYKIKWKGLENAIVQRPLCENRKENS</sequence>
<evidence type="ECO:0000313" key="4">
    <source>
        <dbReference type="Proteomes" id="UP000316080"/>
    </source>
</evidence>
<dbReference type="PIRSF" id="PIRSF019435">
    <property type="entry name" value="UCP019435"/>
    <property type="match status" value="1"/>
</dbReference>
<dbReference type="EMBL" id="QNVI01000058">
    <property type="protein sequence ID" value="TDA38154.1"/>
    <property type="molecule type" value="Genomic_DNA"/>
</dbReference>
<organism evidence="2 4">
    <name type="scientific">Thermoproteota archaeon</name>
    <dbReference type="NCBI Taxonomy" id="2056631"/>
    <lineage>
        <taxon>Archaea</taxon>
        <taxon>Thermoproteota</taxon>
    </lineage>
</organism>
<accession>A0A520KFD1</accession>
<dbReference type="AlphaFoldDB" id="A0A520KFD1"/>
<reference evidence="3 5" key="1">
    <citation type="journal article" date="2019" name="Nat. Microbiol.">
        <title>Expanding anaerobic alkane metabolism in the domain of Archaea.</title>
        <authorList>
            <person name="Wang Y."/>
            <person name="Wegener G."/>
            <person name="Hou J."/>
            <person name="Wang F."/>
            <person name="Xiao X."/>
        </authorList>
    </citation>
    <scope>NUCLEOTIDE SEQUENCE [LARGE SCALE GENOMIC DNA]</scope>
    <source>
        <strain evidence="3">WYZ-LMO11</strain>
    </source>
</reference>
<evidence type="ECO:0000313" key="5">
    <source>
        <dbReference type="Proteomes" id="UP000317265"/>
    </source>
</evidence>
<dbReference type="InterPro" id="IPR008508">
    <property type="entry name" value="Bax1"/>
</dbReference>
<comment type="caution">
    <text evidence="2">The sequence shown here is derived from an EMBL/GenBank/DDBJ whole genome shotgun (WGS) entry which is preliminary data.</text>
</comment>
<keyword evidence="1" id="KW-0175">Coiled coil</keyword>
<feature type="coiled-coil region" evidence="1">
    <location>
        <begin position="407"/>
        <end position="434"/>
    </location>
</feature>
<evidence type="ECO:0000256" key="1">
    <source>
        <dbReference type="SAM" id="Coils"/>
    </source>
</evidence>
<dbReference type="Pfam" id="PF05626">
    <property type="entry name" value="DUF790"/>
    <property type="match status" value="1"/>
</dbReference>
<dbReference type="PANTHER" id="PTHR39640">
    <property type="entry name" value="VNG6129C"/>
    <property type="match status" value="1"/>
</dbReference>
<protein>
    <submittedName>
        <fullName evidence="2">DUF790 family protein</fullName>
    </submittedName>
</protein>
<dbReference type="Proteomes" id="UP000316080">
    <property type="component" value="Unassembled WGS sequence"/>
</dbReference>
<proteinExistence type="predicted"/>
<evidence type="ECO:0000313" key="2">
    <source>
        <dbReference type="EMBL" id="RZN55809.1"/>
    </source>
</evidence>
<dbReference type="PANTHER" id="PTHR39640:SF1">
    <property type="entry name" value="DUF790 FAMILY PROTEIN"/>
    <property type="match status" value="1"/>
</dbReference>
<reference evidence="2 4" key="2">
    <citation type="journal article" date="2019" name="Nat. Microbiol.">
        <title>Wide diversity of methane and short-chain alkane metabolisms in uncultured archaea.</title>
        <authorList>
            <person name="Borrel G."/>
            <person name="Adam P.S."/>
            <person name="McKay L.J."/>
            <person name="Chen L.X."/>
            <person name="Sierra-Garcia I.N."/>
            <person name="Sieber C.M."/>
            <person name="Letourneur Q."/>
            <person name="Ghozlane A."/>
            <person name="Andersen G.L."/>
            <person name="Li W.J."/>
            <person name="Hallam S.J."/>
            <person name="Muyzer G."/>
            <person name="de Oliveira V.M."/>
            <person name="Inskeep W.P."/>
            <person name="Banfield J.F."/>
            <person name="Gribaldo S."/>
        </authorList>
    </citation>
    <scope>NUCLEOTIDE SEQUENCE [LARGE SCALE GENOMIC DNA]</scope>
    <source>
        <strain evidence="2">Verst-YHS</strain>
    </source>
</reference>
<dbReference type="Proteomes" id="UP000317265">
    <property type="component" value="Unassembled WGS sequence"/>
</dbReference>
<gene>
    <name evidence="3" type="ORF">DSO09_05065</name>
    <name evidence="2" type="ORF">EF809_04515</name>
</gene>